<organism evidence="16 17">
    <name type="scientific">Desulfurobacterium thermolithotrophum (strain DSM 11699 / BSA)</name>
    <dbReference type="NCBI Taxonomy" id="868864"/>
    <lineage>
        <taxon>Bacteria</taxon>
        <taxon>Pseudomonadati</taxon>
        <taxon>Aquificota</taxon>
        <taxon>Aquificia</taxon>
        <taxon>Desulfurobacteriales</taxon>
        <taxon>Desulfurobacteriaceae</taxon>
        <taxon>Desulfurobacterium</taxon>
    </lineage>
</organism>
<dbReference type="PRINTS" id="PR02008">
    <property type="entry name" value="RCMTFAMILY"/>
</dbReference>
<keyword evidence="10 14" id="KW-0694">RNA-binding</keyword>
<feature type="binding site" evidence="14">
    <location>
        <position position="330"/>
    </location>
    <ligand>
        <name>S-adenosyl-L-methionine</name>
        <dbReference type="ChEBI" id="CHEBI:59789"/>
    </ligand>
</feature>
<dbReference type="Pfam" id="PF01189">
    <property type="entry name" value="Methyltr_RsmB-F"/>
    <property type="match status" value="1"/>
</dbReference>
<evidence type="ECO:0000256" key="13">
    <source>
        <dbReference type="ARBA" id="ARBA00047283"/>
    </source>
</evidence>
<dbReference type="SUPFAM" id="SSF53335">
    <property type="entry name" value="S-adenosyl-L-methionine-dependent methyltransferases"/>
    <property type="match status" value="1"/>
</dbReference>
<comment type="catalytic activity">
    <reaction evidence="13">
        <text>cytidine(967) in 16S rRNA + S-adenosyl-L-methionine = 5-methylcytidine(967) in 16S rRNA + S-adenosyl-L-homocysteine + H(+)</text>
        <dbReference type="Rhea" id="RHEA:42748"/>
        <dbReference type="Rhea" id="RHEA-COMP:10219"/>
        <dbReference type="Rhea" id="RHEA-COMP:10220"/>
        <dbReference type="ChEBI" id="CHEBI:15378"/>
        <dbReference type="ChEBI" id="CHEBI:57856"/>
        <dbReference type="ChEBI" id="CHEBI:59789"/>
        <dbReference type="ChEBI" id="CHEBI:74483"/>
        <dbReference type="ChEBI" id="CHEBI:82748"/>
        <dbReference type="EC" id="2.1.1.176"/>
    </reaction>
</comment>
<evidence type="ECO:0000256" key="3">
    <source>
        <dbReference type="ARBA" id="ARBA00007494"/>
    </source>
</evidence>
<comment type="similarity">
    <text evidence="3 14">Belongs to the class I-like SAM-binding methyltransferase superfamily. RsmB/NOP family.</text>
</comment>
<evidence type="ECO:0000256" key="4">
    <source>
        <dbReference type="ARBA" id="ARBA00012140"/>
    </source>
</evidence>
<evidence type="ECO:0000256" key="7">
    <source>
        <dbReference type="ARBA" id="ARBA00022603"/>
    </source>
</evidence>
<evidence type="ECO:0000256" key="9">
    <source>
        <dbReference type="ARBA" id="ARBA00022691"/>
    </source>
</evidence>
<dbReference type="Pfam" id="PF22458">
    <property type="entry name" value="RsmF-B_ferredox"/>
    <property type="match status" value="1"/>
</dbReference>
<evidence type="ECO:0000256" key="10">
    <source>
        <dbReference type="ARBA" id="ARBA00022884"/>
    </source>
</evidence>
<name>F0S0X1_DESTD</name>
<keyword evidence="7 14" id="KW-0489">Methyltransferase</keyword>
<keyword evidence="6" id="KW-0698">rRNA processing</keyword>
<dbReference type="HOGENOM" id="CLU_005316_0_1_0"/>
<comment type="function">
    <text evidence="1">Specifically methylates the cytosine at position 967 (m5C967) of 16S rRNA.</text>
</comment>
<keyword evidence="8 14" id="KW-0808">Transferase</keyword>
<dbReference type="InterPro" id="IPR049560">
    <property type="entry name" value="MeTrfase_RsmB-F_NOP2_cat"/>
</dbReference>
<proteinExistence type="inferred from homology"/>
<dbReference type="FunFam" id="3.30.70.1170:FF:000003">
    <property type="entry name" value="16S rRNA (Cytosine(967)-C(5))-methyltransferase RsmB"/>
    <property type="match status" value="1"/>
</dbReference>
<evidence type="ECO:0000256" key="12">
    <source>
        <dbReference type="ARBA" id="ARBA00031088"/>
    </source>
</evidence>
<dbReference type="NCBIfam" id="TIGR00446">
    <property type="entry name" value="nop2p"/>
    <property type="match status" value="1"/>
</dbReference>
<dbReference type="Proteomes" id="UP000007102">
    <property type="component" value="Chromosome"/>
</dbReference>
<protein>
    <recommendedName>
        <fullName evidence="4">16S rRNA (cytosine(967)-C(5))-methyltransferase</fullName>
        <ecNumber evidence="4">2.1.1.176</ecNumber>
    </recommendedName>
    <alternativeName>
        <fullName evidence="11">16S rRNA m5C967 methyltransferase</fullName>
    </alternativeName>
    <alternativeName>
        <fullName evidence="12">rRNA (cytosine-C(5)-)-methyltransferase RsmB</fullName>
    </alternativeName>
</protein>
<sequence length="442" mass="51106">MTGWNERLIAIKILNRFEKDKKLKEHIEKFTSRLHPQDRAFIREIVSGTVRFLRLLDFSIEKATGKNLKRQKNTVRNSLRVIAYQIFFTNVPPYAALNETVEAVKKILGKKAAGFVNAISKKIIGFDYKKEIERISDYFERLSILYSFETWMVKRWSNFYGKEEIEKLLKGLNRVAPLFIRVNTIKISQQELLNLLEKTKIDAEPHPFIPYMIRIKGRVPIESIPGYKEGFFYIQDPASFLSAYLLDPKQGEIILDVGAAPGGKTTALSSLTIDKARIIAVDINKERMKLLKNNLKRLGISNVELVLTDIQKDKNFIEKHENSFDKILIDAPCSATGVIRRHPEGKWNKSLKLIKYNQTIQRNLLSSCYKLLKPGGVLLYSVCSLEKEEGEDILKFAQEIGFKESSLYNLPELLKSFAKKHFLRVFPHKNNMDGFFYSKFEK</sequence>
<dbReference type="GO" id="GO:0008649">
    <property type="term" value="F:rRNA methyltransferase activity"/>
    <property type="evidence" value="ECO:0007669"/>
    <property type="project" value="InterPro"/>
</dbReference>
<feature type="binding site" evidence="14">
    <location>
        <position position="309"/>
    </location>
    <ligand>
        <name>S-adenosyl-L-methionine</name>
        <dbReference type="ChEBI" id="CHEBI:59789"/>
    </ligand>
</feature>
<dbReference type="InterPro" id="IPR029063">
    <property type="entry name" value="SAM-dependent_MTases_sf"/>
</dbReference>
<evidence type="ECO:0000256" key="11">
    <source>
        <dbReference type="ARBA" id="ARBA00030399"/>
    </source>
</evidence>
<dbReference type="InterPro" id="IPR035926">
    <property type="entry name" value="NusB-like_sf"/>
</dbReference>
<evidence type="ECO:0000256" key="8">
    <source>
        <dbReference type="ARBA" id="ARBA00022679"/>
    </source>
</evidence>
<dbReference type="GO" id="GO:0006355">
    <property type="term" value="P:regulation of DNA-templated transcription"/>
    <property type="evidence" value="ECO:0007669"/>
    <property type="project" value="InterPro"/>
</dbReference>
<dbReference type="NCBIfam" id="TIGR00563">
    <property type="entry name" value="rsmB"/>
    <property type="match status" value="1"/>
</dbReference>
<evidence type="ECO:0000256" key="6">
    <source>
        <dbReference type="ARBA" id="ARBA00022552"/>
    </source>
</evidence>
<dbReference type="PANTHER" id="PTHR22807:SF30">
    <property type="entry name" value="28S RRNA (CYTOSINE(4447)-C(5))-METHYLTRANSFERASE-RELATED"/>
    <property type="match status" value="1"/>
</dbReference>
<dbReference type="InParanoid" id="F0S0X1"/>
<dbReference type="EMBL" id="CP002543">
    <property type="protein sequence ID" value="ADY72775.1"/>
    <property type="molecule type" value="Genomic_DNA"/>
</dbReference>
<dbReference type="Gene3D" id="3.40.50.150">
    <property type="entry name" value="Vaccinia Virus protein VP39"/>
    <property type="match status" value="1"/>
</dbReference>
<evidence type="ECO:0000256" key="1">
    <source>
        <dbReference type="ARBA" id="ARBA00002724"/>
    </source>
</evidence>
<dbReference type="GO" id="GO:0003723">
    <property type="term" value="F:RNA binding"/>
    <property type="evidence" value="ECO:0007669"/>
    <property type="project" value="UniProtKB-UniRule"/>
</dbReference>
<feature type="binding site" evidence="14">
    <location>
        <position position="282"/>
    </location>
    <ligand>
        <name>S-adenosyl-L-methionine</name>
        <dbReference type="ChEBI" id="CHEBI:59789"/>
    </ligand>
</feature>
<comment type="caution">
    <text evidence="14">Lacks conserved residue(s) required for the propagation of feature annotation.</text>
</comment>
<evidence type="ECO:0000259" key="15">
    <source>
        <dbReference type="PROSITE" id="PS51686"/>
    </source>
</evidence>
<dbReference type="CDD" id="cd02440">
    <property type="entry name" value="AdoMet_MTases"/>
    <property type="match status" value="1"/>
</dbReference>
<dbReference type="Pfam" id="PF01029">
    <property type="entry name" value="NusB"/>
    <property type="match status" value="1"/>
</dbReference>
<dbReference type="EC" id="2.1.1.176" evidence="4"/>
<dbReference type="PROSITE" id="PS01153">
    <property type="entry name" value="NOL1_NOP2_SUN"/>
    <property type="match status" value="1"/>
</dbReference>
<accession>F0S0X1</accession>
<dbReference type="PROSITE" id="PS51686">
    <property type="entry name" value="SAM_MT_RSMB_NOP"/>
    <property type="match status" value="1"/>
</dbReference>
<evidence type="ECO:0000256" key="14">
    <source>
        <dbReference type="PROSITE-ProRule" id="PRU01023"/>
    </source>
</evidence>
<evidence type="ECO:0000313" key="17">
    <source>
        <dbReference type="Proteomes" id="UP000007102"/>
    </source>
</evidence>
<evidence type="ECO:0000256" key="5">
    <source>
        <dbReference type="ARBA" id="ARBA00022490"/>
    </source>
</evidence>
<gene>
    <name evidence="16" type="ordered locus">Dester_0117</name>
</gene>
<keyword evidence="9 14" id="KW-0949">S-adenosyl-L-methionine</keyword>
<reference evidence="17" key="2">
    <citation type="submission" date="2011-02" db="EMBL/GenBank/DDBJ databases">
        <title>The complete genome of Desulfurobacterium thermolithotrophum DSM 11699.</title>
        <authorList>
            <consortium name="US DOE Joint Genome Institute (JGI-PGF)"/>
            <person name="Lucas S."/>
            <person name="Copeland A."/>
            <person name="Lapidus A."/>
            <person name="Bruce D."/>
            <person name="Goodwin L."/>
            <person name="Pitluck S."/>
            <person name="Kyrpides N."/>
            <person name="Mavromatis K."/>
            <person name="Pagani I."/>
            <person name="Ivanova N."/>
            <person name="Mikhailova N."/>
            <person name="Daligault H."/>
            <person name="Detter J.C."/>
            <person name="Tapia R."/>
            <person name="Han C."/>
            <person name="Land M."/>
            <person name="Hauser L."/>
            <person name="Markowitz V."/>
            <person name="Cheng J.-F."/>
            <person name="Hugenholtz P."/>
            <person name="Woyke T."/>
            <person name="Wu D."/>
            <person name="Spring S."/>
            <person name="Brambilla E."/>
            <person name="Klenk H.-P."/>
            <person name="Eisen J.A."/>
        </authorList>
    </citation>
    <scope>NUCLEOTIDE SEQUENCE [LARGE SCALE GENOMIC DNA]</scope>
    <source>
        <strain evidence="17">DSM 11699 / BSA</strain>
    </source>
</reference>
<dbReference type="InterPro" id="IPR006027">
    <property type="entry name" value="NusB_RsmB_TIM44"/>
</dbReference>
<reference evidence="16 17" key="1">
    <citation type="journal article" date="2011" name="Stand. Genomic Sci.">
        <title>Complete genome sequence of the thermophilic sulfur-reducer Desulfurobacterium thermolithotrophum type strain (BSA(T)) from a deep-sea hydrothermal vent.</title>
        <authorList>
            <person name="Goker M."/>
            <person name="Daligault H."/>
            <person name="Mwirichia R."/>
            <person name="Lapidus A."/>
            <person name="Lucas S."/>
            <person name="Deshpande S."/>
            <person name="Pagani I."/>
            <person name="Tapia R."/>
            <person name="Cheng J.F."/>
            <person name="Goodwin L."/>
            <person name="Pitluck S."/>
            <person name="Liolios K."/>
            <person name="Ivanova N."/>
            <person name="Mavromatis K."/>
            <person name="Mikhailova N."/>
            <person name="Pati A."/>
            <person name="Chen A."/>
            <person name="Palaniappan K."/>
            <person name="Han C."/>
            <person name="Land M."/>
            <person name="Hauser L."/>
            <person name="Pan C."/>
            <person name="Brambilla E.M."/>
            <person name="Rohde M."/>
            <person name="Spring S."/>
            <person name="Sikorski J."/>
            <person name="Wirth R."/>
            <person name="Detter J.C."/>
            <person name="Woyke T."/>
            <person name="Bristow J."/>
            <person name="Eisen J.A."/>
            <person name="Markowitz V."/>
            <person name="Hugenholtz P."/>
            <person name="Kyrpides N.C."/>
            <person name="Klenk H.P."/>
        </authorList>
    </citation>
    <scope>NUCLEOTIDE SEQUENCE [LARGE SCALE GENOMIC DNA]</scope>
    <source>
        <strain evidence="17">DSM 11699 / BSA</strain>
    </source>
</reference>
<dbReference type="InterPro" id="IPR011023">
    <property type="entry name" value="Nop2p"/>
</dbReference>
<feature type="active site" description="Nucleophile" evidence="14">
    <location>
        <position position="383"/>
    </location>
</feature>
<dbReference type="eggNOG" id="COG0144">
    <property type="taxonomic scope" value="Bacteria"/>
</dbReference>
<keyword evidence="5" id="KW-0963">Cytoplasm</keyword>
<dbReference type="Gene3D" id="1.10.940.10">
    <property type="entry name" value="NusB-like"/>
    <property type="match status" value="1"/>
</dbReference>
<dbReference type="InterPro" id="IPR054728">
    <property type="entry name" value="RsmB-like_ferredoxin"/>
</dbReference>
<evidence type="ECO:0000313" key="16">
    <source>
        <dbReference type="EMBL" id="ADY72775.1"/>
    </source>
</evidence>
<dbReference type="InterPro" id="IPR001678">
    <property type="entry name" value="MeTrfase_RsmB-F_NOP2_dom"/>
</dbReference>
<comment type="subcellular location">
    <subcellularLocation>
        <location evidence="2">Cytoplasm</location>
    </subcellularLocation>
</comment>
<dbReference type="InterPro" id="IPR018314">
    <property type="entry name" value="RsmB/NOL1/NOP2-like_CS"/>
</dbReference>
<dbReference type="SUPFAM" id="SSF48013">
    <property type="entry name" value="NusB-like"/>
    <property type="match status" value="1"/>
</dbReference>
<dbReference type="AlphaFoldDB" id="F0S0X1"/>
<dbReference type="PANTHER" id="PTHR22807">
    <property type="entry name" value="NOP2 YEAST -RELATED NOL1/NOP2/FMU SUN DOMAIN-CONTAINING"/>
    <property type="match status" value="1"/>
</dbReference>
<dbReference type="STRING" id="868864.Dester_0117"/>
<dbReference type="KEGG" id="dte:Dester_0117"/>
<evidence type="ECO:0000256" key="2">
    <source>
        <dbReference type="ARBA" id="ARBA00004496"/>
    </source>
</evidence>
<dbReference type="eggNOG" id="COG0781">
    <property type="taxonomic scope" value="Bacteria"/>
</dbReference>
<dbReference type="GO" id="GO:0005737">
    <property type="term" value="C:cytoplasm"/>
    <property type="evidence" value="ECO:0007669"/>
    <property type="project" value="UniProtKB-SubCell"/>
</dbReference>
<dbReference type="NCBIfam" id="NF011494">
    <property type="entry name" value="PRK14902.1"/>
    <property type="match status" value="1"/>
</dbReference>
<feature type="domain" description="SAM-dependent MTase RsmB/NOP-type" evidence="15">
    <location>
        <begin position="168"/>
        <end position="442"/>
    </location>
</feature>
<dbReference type="InterPro" id="IPR004573">
    <property type="entry name" value="rRNA_ssu_MeTfrase_B"/>
</dbReference>
<dbReference type="FunCoup" id="F0S0X1">
    <property type="interactions" value="407"/>
</dbReference>
<dbReference type="InterPro" id="IPR023267">
    <property type="entry name" value="RCMT"/>
</dbReference>
<dbReference type="OrthoDB" id="9810297at2"/>
<keyword evidence="17" id="KW-1185">Reference proteome</keyword>
<dbReference type="Gene3D" id="3.30.70.1170">
    <property type="entry name" value="Sun protein, domain 3"/>
    <property type="match status" value="1"/>
</dbReference>